<evidence type="ECO:0000313" key="1">
    <source>
        <dbReference type="EMBL" id="EAQ03156.1"/>
    </source>
</evidence>
<dbReference type="RefSeq" id="WP_009806910.1">
    <property type="nucleotide sequence ID" value="NZ_CH724131.1"/>
</dbReference>
<dbReference type="Proteomes" id="UP000004318">
    <property type="component" value="Unassembled WGS sequence"/>
</dbReference>
<keyword evidence="2" id="KW-1185">Reference proteome</keyword>
<name>A3TYC2_PSEBH</name>
<reference evidence="1 2" key="1">
    <citation type="journal article" date="2010" name="J. Bacteriol.">
        <title>Genome sequences of Oceanicola granulosus HTCC2516(T) and Oceanicola batsensis HTCC2597(TDelta).</title>
        <authorList>
            <person name="Thrash J.C."/>
            <person name="Cho J.C."/>
            <person name="Vergin K.L."/>
            <person name="Giovannoni S.J."/>
        </authorList>
    </citation>
    <scope>NUCLEOTIDE SEQUENCE [LARGE SCALE GENOMIC DNA]</scope>
    <source>
        <strain evidence="2">ATCC BAA-863 / DSM 15984 / KCTC 12145 / HTCC2597</strain>
    </source>
</reference>
<comment type="caution">
    <text evidence="1">The sequence shown here is derived from an EMBL/GenBank/DDBJ whole genome shotgun (WGS) entry which is preliminary data.</text>
</comment>
<dbReference type="EMBL" id="AAMO01000005">
    <property type="protein sequence ID" value="EAQ03156.1"/>
    <property type="molecule type" value="Genomic_DNA"/>
</dbReference>
<dbReference type="STRING" id="252305.OB2597_13468"/>
<proteinExistence type="predicted"/>
<gene>
    <name evidence="1" type="ORF">OB2597_13468</name>
</gene>
<protein>
    <submittedName>
        <fullName evidence="1">Uncharacterized protein</fullName>
    </submittedName>
</protein>
<dbReference type="AlphaFoldDB" id="A3TYC2"/>
<dbReference type="eggNOG" id="ENOG5032HR1">
    <property type="taxonomic scope" value="Bacteria"/>
</dbReference>
<organism evidence="1 2">
    <name type="scientific">Pseudooceanicola batsensis (strain ATCC BAA-863 / DSM 15984 / KCTC 12145 / HTCC2597)</name>
    <name type="common">Oceanicola batsensis</name>
    <dbReference type="NCBI Taxonomy" id="252305"/>
    <lineage>
        <taxon>Bacteria</taxon>
        <taxon>Pseudomonadati</taxon>
        <taxon>Pseudomonadota</taxon>
        <taxon>Alphaproteobacteria</taxon>
        <taxon>Rhodobacterales</taxon>
        <taxon>Paracoccaceae</taxon>
        <taxon>Pseudooceanicola</taxon>
    </lineage>
</organism>
<evidence type="ECO:0000313" key="2">
    <source>
        <dbReference type="Proteomes" id="UP000004318"/>
    </source>
</evidence>
<sequence length="95" mass="10649">MNDGIQNGLPTEDHEIILIGVGEENYFLYRGEEYLSQLLLADGTYPTPVCCLRFANVLDVKLMLGESVSVANNWAVHPEVVARLRKDEKLIETEA</sequence>
<dbReference type="OrthoDB" id="7869248at2"/>
<dbReference type="HOGENOM" id="CLU_2370065_0_0_5"/>
<accession>A3TYC2</accession>